<dbReference type="PATRIC" id="fig|1473.5.peg.2701"/>
<proteinExistence type="predicted"/>
<comment type="caution">
    <text evidence="4">The sequence shown here is derived from an EMBL/GenBank/DDBJ whole genome shotgun (WGS) entry which is preliminary data.</text>
</comment>
<dbReference type="SMART" id="SM00646">
    <property type="entry name" value="Ami_3"/>
    <property type="match status" value="1"/>
</dbReference>
<dbReference type="Pfam" id="PF08239">
    <property type="entry name" value="SH3_3"/>
    <property type="match status" value="2"/>
</dbReference>
<dbReference type="InterPro" id="IPR002508">
    <property type="entry name" value="MurNAc-LAA_cat"/>
</dbReference>
<dbReference type="Proteomes" id="UP000036780">
    <property type="component" value="Unassembled WGS sequence"/>
</dbReference>
<dbReference type="InterPro" id="IPR050695">
    <property type="entry name" value="N-acetylmuramoyl_amidase_3"/>
</dbReference>
<dbReference type="SUPFAM" id="SSF53187">
    <property type="entry name" value="Zn-dependent exopeptidases"/>
    <property type="match status" value="1"/>
</dbReference>
<evidence type="ECO:0000313" key="5">
    <source>
        <dbReference type="Proteomes" id="UP000036780"/>
    </source>
</evidence>
<dbReference type="GO" id="GO:0030288">
    <property type="term" value="C:outer membrane-bounded periplasmic space"/>
    <property type="evidence" value="ECO:0007669"/>
    <property type="project" value="TreeGrafter"/>
</dbReference>
<keyword evidence="2" id="KW-0961">Cell wall biogenesis/degradation</keyword>
<dbReference type="EMBL" id="LGTO01000007">
    <property type="protein sequence ID" value="KNE21001.1"/>
    <property type="molecule type" value="Genomic_DNA"/>
</dbReference>
<dbReference type="PROSITE" id="PS51781">
    <property type="entry name" value="SH3B"/>
    <property type="match status" value="2"/>
</dbReference>
<gene>
    <name evidence="4" type="ORF">AFK71_19780</name>
</gene>
<dbReference type="SMART" id="SM00287">
    <property type="entry name" value="SH3b"/>
    <property type="match status" value="2"/>
</dbReference>
<dbReference type="PANTHER" id="PTHR30404:SF0">
    <property type="entry name" value="N-ACETYLMURAMOYL-L-ALANINE AMIDASE AMIC"/>
    <property type="match status" value="1"/>
</dbReference>
<feature type="domain" description="SH3b" evidence="3">
    <location>
        <begin position="80"/>
        <end position="146"/>
    </location>
</feature>
<accession>A0A0L0QR04</accession>
<evidence type="ECO:0000259" key="3">
    <source>
        <dbReference type="PROSITE" id="PS51781"/>
    </source>
</evidence>
<dbReference type="PANTHER" id="PTHR30404">
    <property type="entry name" value="N-ACETYLMURAMOYL-L-ALANINE AMIDASE"/>
    <property type="match status" value="1"/>
</dbReference>
<evidence type="ECO:0000256" key="1">
    <source>
        <dbReference type="ARBA" id="ARBA00022801"/>
    </source>
</evidence>
<dbReference type="Gene3D" id="3.40.630.40">
    <property type="entry name" value="Zn-dependent exopeptidases"/>
    <property type="match status" value="1"/>
</dbReference>
<keyword evidence="5" id="KW-1185">Reference proteome</keyword>
<dbReference type="GO" id="GO:0008745">
    <property type="term" value="F:N-acetylmuramoyl-L-alanine amidase activity"/>
    <property type="evidence" value="ECO:0007669"/>
    <property type="project" value="InterPro"/>
</dbReference>
<name>A0A0L0QR04_VIRPA</name>
<evidence type="ECO:0000256" key="2">
    <source>
        <dbReference type="ARBA" id="ARBA00023316"/>
    </source>
</evidence>
<feature type="domain" description="SH3b" evidence="3">
    <location>
        <begin position="14"/>
        <end position="76"/>
    </location>
</feature>
<reference evidence="5" key="1">
    <citation type="submission" date="2015-07" db="EMBL/GenBank/DDBJ databases">
        <title>Fjat-10053 dsm26.</title>
        <authorList>
            <person name="Liu B."/>
            <person name="Wang J."/>
            <person name="Zhu Y."/>
            <person name="Liu G."/>
            <person name="Chen Q."/>
            <person name="Chen Z."/>
            <person name="Lan J."/>
            <person name="Che J."/>
            <person name="Ge C."/>
            <person name="Shi H."/>
            <person name="Pan Z."/>
            <person name="Liu X."/>
        </authorList>
    </citation>
    <scope>NUCLEOTIDE SEQUENCE [LARGE SCALE GENOMIC DNA]</scope>
    <source>
        <strain evidence="5">DSM 26</strain>
    </source>
</reference>
<dbReference type="GO" id="GO:0009253">
    <property type="term" value="P:peptidoglycan catabolic process"/>
    <property type="evidence" value="ECO:0007669"/>
    <property type="project" value="InterPro"/>
</dbReference>
<dbReference type="CDD" id="cd02696">
    <property type="entry name" value="MurNAc-LAA"/>
    <property type="match status" value="1"/>
</dbReference>
<dbReference type="Gene3D" id="2.30.30.40">
    <property type="entry name" value="SH3 Domains"/>
    <property type="match status" value="2"/>
</dbReference>
<dbReference type="InterPro" id="IPR003646">
    <property type="entry name" value="SH3-like_bac-type"/>
</dbReference>
<organism evidence="4 5">
    <name type="scientific">Virgibacillus pantothenticus</name>
    <dbReference type="NCBI Taxonomy" id="1473"/>
    <lineage>
        <taxon>Bacteria</taxon>
        <taxon>Bacillati</taxon>
        <taxon>Bacillota</taxon>
        <taxon>Bacilli</taxon>
        <taxon>Bacillales</taxon>
        <taxon>Bacillaceae</taxon>
        <taxon>Virgibacillus</taxon>
    </lineage>
</organism>
<dbReference type="AlphaFoldDB" id="A0A0L0QR04"/>
<keyword evidence="1" id="KW-0378">Hydrolase</keyword>
<evidence type="ECO:0000313" key="4">
    <source>
        <dbReference type="EMBL" id="KNE21001.1"/>
    </source>
</evidence>
<dbReference type="Pfam" id="PF01520">
    <property type="entry name" value="Amidase_3"/>
    <property type="match status" value="1"/>
</dbReference>
<protein>
    <recommendedName>
        <fullName evidence="3">SH3b domain-containing protein</fullName>
    </recommendedName>
</protein>
<sequence>MIISLHWDMPVAAEQQGTVTENNVTVRRGPGTDFQKITQTNEGDTYTVTQQQSEWVEIQLDNGAGWIHTNYINIDEVAITPTKITIPNPNTQIRSGPSTDDPISHFADKGSTFNVISSGGDWYEIKNEAIHGYIYKSLTKAIPNSSKSNFTNKSIVIDAGHGGRDVGAIGATETLEKDVTFLTAQELKKELTMLGADVRLTRPRDDFIPLNSRISYSNNFKTDVFISLHYNSVPGLPNVTGIESYYFQDNNQDLASLIQKGLINATQSDDRGTSFGDYLVLRQNMKSAILIELGFISNQAEESRLQTTMYQKQLVSGIIQGLGAYFANYK</sequence>
<dbReference type="GO" id="GO:0071555">
    <property type="term" value="P:cell wall organization"/>
    <property type="evidence" value="ECO:0007669"/>
    <property type="project" value="UniProtKB-KW"/>
</dbReference>